<name>N6VXC0_9EURY</name>
<dbReference type="STRING" id="1069083.GCA_000371805_00928"/>
<dbReference type="Proteomes" id="UP000053695">
    <property type="component" value="Unassembled WGS sequence"/>
</dbReference>
<dbReference type="PANTHER" id="PTHR43169">
    <property type="entry name" value="EXSB FAMILY PROTEIN"/>
    <property type="match status" value="1"/>
</dbReference>
<dbReference type="PIRSF" id="PIRSF006601">
    <property type="entry name" value="ATPase_UCP006601"/>
    <property type="match status" value="1"/>
</dbReference>
<reference evidence="1 2" key="1">
    <citation type="journal article" date="2013" name="Genome Announc.">
        <title>Draft Genome Sequence of a Highly Flagellated, Fast-Swimming Archaeon, Methanocaldococcus villosus Strain KIN24-T80 (DSM 22612).</title>
        <authorList>
            <person name="Thennarasu S."/>
            <person name="Polireddy D."/>
            <person name="Antony A."/>
            <person name="Yada M.R."/>
            <person name="Algarawi S."/>
            <person name="Sivakumar N."/>
        </authorList>
    </citation>
    <scope>NUCLEOTIDE SEQUENCE [LARGE SCALE GENOMIC DNA]</scope>
    <source>
        <strain evidence="1 2">KIN24-T80</strain>
    </source>
</reference>
<dbReference type="InterPro" id="IPR012096">
    <property type="entry name" value="ATPase_PP-loop_MJ1638"/>
</dbReference>
<protein>
    <submittedName>
        <fullName evidence="1">Queuosine synthesis-like protein</fullName>
    </submittedName>
</protein>
<accession>N6VXC0</accession>
<keyword evidence="2" id="KW-1185">Reference proteome</keyword>
<evidence type="ECO:0000313" key="2">
    <source>
        <dbReference type="Proteomes" id="UP000053695"/>
    </source>
</evidence>
<proteinExistence type="predicted"/>
<dbReference type="PANTHER" id="PTHR43169:SF1">
    <property type="entry name" value="ATPASE, PP-LOOP SUPERFAMILY-RELATED"/>
    <property type="match status" value="1"/>
</dbReference>
<organism evidence="1 2">
    <name type="scientific">Methanocaldococcus villosus KIN24-T80</name>
    <dbReference type="NCBI Taxonomy" id="1069083"/>
    <lineage>
        <taxon>Archaea</taxon>
        <taxon>Methanobacteriati</taxon>
        <taxon>Methanobacteriota</taxon>
        <taxon>Methanomada group</taxon>
        <taxon>Methanococci</taxon>
        <taxon>Methanococcales</taxon>
        <taxon>Methanocaldococcaceae</taxon>
        <taxon>Methanocaldococcus</taxon>
    </lineage>
</organism>
<dbReference type="InterPro" id="IPR014729">
    <property type="entry name" value="Rossmann-like_a/b/a_fold"/>
</dbReference>
<dbReference type="OrthoDB" id="85793at2157"/>
<dbReference type="AlphaFoldDB" id="N6VXC0"/>
<dbReference type="EMBL" id="APMM01000048">
    <property type="protein sequence ID" value="ENN95772.1"/>
    <property type="molecule type" value="Genomic_DNA"/>
</dbReference>
<gene>
    <name evidence="1" type="ORF">J422_06040</name>
</gene>
<comment type="caution">
    <text evidence="1">The sequence shown here is derived from an EMBL/GenBank/DDBJ whole genome shotgun (WGS) entry which is preliminary data.</text>
</comment>
<evidence type="ECO:0000313" key="1">
    <source>
        <dbReference type="EMBL" id="ENN95772.1"/>
    </source>
</evidence>
<dbReference type="InterPro" id="IPR052188">
    <property type="entry name" value="Ni-pincer_cofactor_biosynth"/>
</dbReference>
<dbReference type="SUPFAM" id="SSF52402">
    <property type="entry name" value="Adenine nucleotide alpha hydrolases-like"/>
    <property type="match status" value="1"/>
</dbReference>
<dbReference type="RefSeq" id="WP_004593150.1">
    <property type="nucleotide sequence ID" value="NZ_APMM01000048.1"/>
</dbReference>
<dbReference type="Gene3D" id="3.40.50.620">
    <property type="entry name" value="HUPs"/>
    <property type="match status" value="1"/>
</dbReference>
<dbReference type="PATRIC" id="fig|1069083.5.peg.1176"/>
<sequence>MEERINRKLIEIRINNHIEILEKLDIDESLKKCLKEMLINRLVNKEFYKINFNEKENAILAYSGGVDSSVSLIIAKHLFNVKPITCYSPYIIKDKDVILKRAKKLGFNVEFINVDLEDVYKGTVEGRFHPCGRCHKIIEEVIVEKAIEEGIEYIIFGDLLAFGHLSFYKDRVYRLNLPSFFALTKNEEREILKKYGIEIKDKYGCPMLNEFHKIRGCKFTIQRILREVRARVIDYKEGARIIEEILNDRFPI</sequence>